<protein>
    <submittedName>
        <fullName evidence="1">Uncharacterized protein</fullName>
    </submittedName>
</protein>
<name>A0A067GWY0_CITSI</name>
<dbReference type="Proteomes" id="UP000027120">
    <property type="component" value="Unassembled WGS sequence"/>
</dbReference>
<dbReference type="EMBL" id="KK784874">
    <property type="protein sequence ID" value="KDO84198.1"/>
    <property type="molecule type" value="Genomic_DNA"/>
</dbReference>
<gene>
    <name evidence="1" type="ORF">CISIN_1g0132741mg</name>
</gene>
<reference evidence="1 2" key="1">
    <citation type="submission" date="2014-04" db="EMBL/GenBank/DDBJ databases">
        <authorList>
            <consortium name="International Citrus Genome Consortium"/>
            <person name="Gmitter F."/>
            <person name="Chen C."/>
            <person name="Farmerie W."/>
            <person name="Harkins T."/>
            <person name="Desany B."/>
            <person name="Mohiuddin M."/>
            <person name="Kodira C."/>
            <person name="Borodovsky M."/>
            <person name="Lomsadze A."/>
            <person name="Burns P."/>
            <person name="Jenkins J."/>
            <person name="Prochnik S."/>
            <person name="Shu S."/>
            <person name="Chapman J."/>
            <person name="Pitluck S."/>
            <person name="Schmutz J."/>
            <person name="Rokhsar D."/>
        </authorList>
    </citation>
    <scope>NUCLEOTIDE SEQUENCE</scope>
</reference>
<proteinExistence type="predicted"/>
<dbReference type="EMBL" id="KK784874">
    <property type="protein sequence ID" value="KDO84199.1"/>
    <property type="molecule type" value="Genomic_DNA"/>
</dbReference>
<evidence type="ECO:0000313" key="1">
    <source>
        <dbReference type="EMBL" id="KDO84198.1"/>
    </source>
</evidence>
<sequence length="37" mass="4176">ELYTGGNDRQILVWCPSRHISDGVDAGPMQDQDNWSD</sequence>
<dbReference type="STRING" id="2711.A0A067GWY0"/>
<keyword evidence="2" id="KW-1185">Reference proteome</keyword>
<organism evidence="1 2">
    <name type="scientific">Citrus sinensis</name>
    <name type="common">Sweet orange</name>
    <name type="synonym">Citrus aurantium var. sinensis</name>
    <dbReference type="NCBI Taxonomy" id="2711"/>
    <lineage>
        <taxon>Eukaryota</taxon>
        <taxon>Viridiplantae</taxon>
        <taxon>Streptophyta</taxon>
        <taxon>Embryophyta</taxon>
        <taxon>Tracheophyta</taxon>
        <taxon>Spermatophyta</taxon>
        <taxon>Magnoliopsida</taxon>
        <taxon>eudicotyledons</taxon>
        <taxon>Gunneridae</taxon>
        <taxon>Pentapetalae</taxon>
        <taxon>rosids</taxon>
        <taxon>malvids</taxon>
        <taxon>Sapindales</taxon>
        <taxon>Rutaceae</taxon>
        <taxon>Aurantioideae</taxon>
        <taxon>Citrus</taxon>
    </lineage>
</organism>
<evidence type="ECO:0000313" key="2">
    <source>
        <dbReference type="Proteomes" id="UP000027120"/>
    </source>
</evidence>
<feature type="non-terminal residue" evidence="1">
    <location>
        <position position="1"/>
    </location>
</feature>
<dbReference type="AlphaFoldDB" id="A0A067GWY0"/>
<accession>A0A067GWY0</accession>